<dbReference type="Gene3D" id="1.20.120.80">
    <property type="entry name" value="Cytochrome c oxidase, subunit III, four-helix bundle"/>
    <property type="match status" value="1"/>
</dbReference>
<evidence type="ECO:0000256" key="5">
    <source>
        <dbReference type="ARBA" id="ARBA00023136"/>
    </source>
</evidence>
<name>A0A918J1H4_9RHOB</name>
<proteinExistence type="inferred from homology"/>
<dbReference type="SUPFAM" id="SSF81452">
    <property type="entry name" value="Cytochrome c oxidase subunit III-like"/>
    <property type="match status" value="1"/>
</dbReference>
<dbReference type="InterPro" id="IPR024791">
    <property type="entry name" value="Cyt_c/ubiquinol_Oxase_su3"/>
</dbReference>
<feature type="domain" description="Heme-copper oxidase subunit III family profile" evidence="8">
    <location>
        <begin position="18"/>
        <end position="183"/>
    </location>
</feature>
<sequence length="183" mass="19241">MTVAARPQPDTLPGELLMWVLILSELLVFGAGFAVLLGLRLTDPPGFAAAQVRLDQPVAAANTALLITSGWLAARGLAAARSGAAARCRISLLAAALLGCGFLILKAHDYAALADQGIGMESHPFFTFFFLLTGFHAAHVAAGILLLIGVAWSAQPAGVEVATAFWHMVDLIWVLLLPVVYLL</sequence>
<evidence type="ECO:0000256" key="4">
    <source>
        <dbReference type="ARBA" id="ARBA00022989"/>
    </source>
</evidence>
<dbReference type="InterPro" id="IPR013833">
    <property type="entry name" value="Cyt_c_oxidase_su3_a-hlx"/>
</dbReference>
<evidence type="ECO:0000256" key="2">
    <source>
        <dbReference type="ARBA" id="ARBA00010581"/>
    </source>
</evidence>
<feature type="transmembrane region" description="Helical" evidence="7">
    <location>
        <begin position="16"/>
        <end position="39"/>
    </location>
</feature>
<evidence type="ECO:0000256" key="3">
    <source>
        <dbReference type="ARBA" id="ARBA00022692"/>
    </source>
</evidence>
<dbReference type="GO" id="GO:0005886">
    <property type="term" value="C:plasma membrane"/>
    <property type="evidence" value="ECO:0007669"/>
    <property type="project" value="UniProtKB-SubCell"/>
</dbReference>
<dbReference type="EMBL" id="BMYQ01000015">
    <property type="protein sequence ID" value="GGW43050.1"/>
    <property type="molecule type" value="Genomic_DNA"/>
</dbReference>
<accession>A0A918J1H4</accession>
<reference evidence="9" key="1">
    <citation type="journal article" date="2014" name="Int. J. Syst. Evol. Microbiol.">
        <title>Complete genome sequence of Corynebacterium casei LMG S-19264T (=DSM 44701T), isolated from a smear-ripened cheese.</title>
        <authorList>
            <consortium name="US DOE Joint Genome Institute (JGI-PGF)"/>
            <person name="Walter F."/>
            <person name="Albersmeier A."/>
            <person name="Kalinowski J."/>
            <person name="Ruckert C."/>
        </authorList>
    </citation>
    <scope>NUCLEOTIDE SEQUENCE</scope>
    <source>
        <strain evidence="9">KCTC 23714</strain>
    </source>
</reference>
<dbReference type="GO" id="GO:0004129">
    <property type="term" value="F:cytochrome-c oxidase activity"/>
    <property type="evidence" value="ECO:0007669"/>
    <property type="project" value="InterPro"/>
</dbReference>
<keyword evidence="3 6" id="KW-0812">Transmembrane</keyword>
<comment type="caution">
    <text evidence="9">The sequence shown here is derived from an EMBL/GenBank/DDBJ whole genome shotgun (WGS) entry which is preliminary data.</text>
</comment>
<reference evidence="9" key="2">
    <citation type="submission" date="2020-09" db="EMBL/GenBank/DDBJ databases">
        <authorList>
            <person name="Sun Q."/>
            <person name="Kim S."/>
        </authorList>
    </citation>
    <scope>NUCLEOTIDE SEQUENCE</scope>
    <source>
        <strain evidence="9">KCTC 23714</strain>
    </source>
</reference>
<evidence type="ECO:0000256" key="1">
    <source>
        <dbReference type="ARBA" id="ARBA00004141"/>
    </source>
</evidence>
<dbReference type="PANTHER" id="PTHR11403">
    <property type="entry name" value="CYTOCHROME C OXIDASE SUBUNIT III"/>
    <property type="match status" value="1"/>
</dbReference>
<evidence type="ECO:0000313" key="10">
    <source>
        <dbReference type="Proteomes" id="UP000628984"/>
    </source>
</evidence>
<dbReference type="GO" id="GO:0019646">
    <property type="term" value="P:aerobic electron transport chain"/>
    <property type="evidence" value="ECO:0007669"/>
    <property type="project" value="InterPro"/>
</dbReference>
<dbReference type="InterPro" id="IPR035973">
    <property type="entry name" value="Cyt_c_oxidase_su3-like_sf"/>
</dbReference>
<dbReference type="AlphaFoldDB" id="A0A918J1H4"/>
<evidence type="ECO:0000256" key="6">
    <source>
        <dbReference type="RuleBase" id="RU003376"/>
    </source>
</evidence>
<feature type="transmembrane region" description="Helical" evidence="7">
    <location>
        <begin position="164"/>
        <end position="182"/>
    </location>
</feature>
<keyword evidence="10" id="KW-1185">Reference proteome</keyword>
<keyword evidence="5 7" id="KW-0472">Membrane</keyword>
<feature type="transmembrane region" description="Helical" evidence="7">
    <location>
        <begin position="59"/>
        <end position="78"/>
    </location>
</feature>
<comment type="subcellular location">
    <subcellularLocation>
        <location evidence="6">Cell membrane</location>
        <topology evidence="6">Multi-pass membrane protein</topology>
    </subcellularLocation>
    <subcellularLocation>
        <location evidence="1">Membrane</location>
        <topology evidence="1">Multi-pass membrane protein</topology>
    </subcellularLocation>
</comment>
<dbReference type="PANTHER" id="PTHR11403:SF6">
    <property type="entry name" value="NITRIC OXIDE REDUCTASE SUBUNIT E"/>
    <property type="match status" value="1"/>
</dbReference>
<feature type="transmembrane region" description="Helical" evidence="7">
    <location>
        <begin position="84"/>
        <end position="105"/>
    </location>
</feature>
<dbReference type="PROSITE" id="PS50253">
    <property type="entry name" value="COX3"/>
    <property type="match status" value="1"/>
</dbReference>
<comment type="similarity">
    <text evidence="2 6">Belongs to the cytochrome c oxidase subunit 3 family.</text>
</comment>
<dbReference type="InterPro" id="IPR000298">
    <property type="entry name" value="Cyt_c_oxidase-like_su3"/>
</dbReference>
<feature type="transmembrane region" description="Helical" evidence="7">
    <location>
        <begin position="125"/>
        <end position="152"/>
    </location>
</feature>
<dbReference type="Proteomes" id="UP000628984">
    <property type="component" value="Unassembled WGS sequence"/>
</dbReference>
<organism evidence="9 10">
    <name type="scientific">Gemmobacter lanyuensis</name>
    <dbReference type="NCBI Taxonomy" id="1054497"/>
    <lineage>
        <taxon>Bacteria</taxon>
        <taxon>Pseudomonadati</taxon>
        <taxon>Pseudomonadota</taxon>
        <taxon>Alphaproteobacteria</taxon>
        <taxon>Rhodobacterales</taxon>
        <taxon>Paracoccaceae</taxon>
        <taxon>Gemmobacter</taxon>
    </lineage>
</organism>
<keyword evidence="4 7" id="KW-1133">Transmembrane helix</keyword>
<evidence type="ECO:0000259" key="8">
    <source>
        <dbReference type="PROSITE" id="PS50253"/>
    </source>
</evidence>
<evidence type="ECO:0000256" key="7">
    <source>
        <dbReference type="SAM" id="Phobius"/>
    </source>
</evidence>
<evidence type="ECO:0000313" key="9">
    <source>
        <dbReference type="EMBL" id="GGW43050.1"/>
    </source>
</evidence>
<dbReference type="RefSeq" id="WP_229804275.1">
    <property type="nucleotide sequence ID" value="NZ_BMYQ01000015.1"/>
</dbReference>
<gene>
    <name evidence="9" type="primary">norE</name>
    <name evidence="9" type="ORF">GCM10011452_34250</name>
</gene>
<protein>
    <recommendedName>
        <fullName evidence="8">Heme-copper oxidase subunit III family profile domain-containing protein</fullName>
    </recommendedName>
</protein>
<dbReference type="Pfam" id="PF00510">
    <property type="entry name" value="COX3"/>
    <property type="match status" value="1"/>
</dbReference>